<evidence type="ECO:0000313" key="2">
    <source>
        <dbReference type="Proteomes" id="UP001350005"/>
    </source>
</evidence>
<sequence length="220" mass="25369">MPLIDSTYFVDSNIVANVTEPDPDHKTGNILELMIKKGERNVLSFAFGVEMWNDFKPFISNGMDPLTPQHYKDIIMGKSYDKDGKKCFWGGLIQEETKESLLADYVYCQYHTDNVSTTTGIGEVSIENKVGIRTSMIPKIVKVWNRFISKLHGGFRSNPAGFTIEGRPYWIIKGCRDYYGIYPKTGEVSLMQFLFDNKEDYPLFDQNYRRFGEFKNEFGI</sequence>
<name>A0ABU7R520_9FLAO</name>
<accession>A0ABU7R520</accession>
<organism evidence="1 2">
    <name type="scientific">Chryseobacterium arthrosphaerae</name>
    <dbReference type="NCBI Taxonomy" id="651561"/>
    <lineage>
        <taxon>Bacteria</taxon>
        <taxon>Pseudomonadati</taxon>
        <taxon>Bacteroidota</taxon>
        <taxon>Flavobacteriia</taxon>
        <taxon>Flavobacteriales</taxon>
        <taxon>Weeksellaceae</taxon>
        <taxon>Chryseobacterium group</taxon>
        <taxon>Chryseobacterium</taxon>
    </lineage>
</organism>
<comment type="caution">
    <text evidence="1">The sequence shown here is derived from an EMBL/GenBank/DDBJ whole genome shotgun (WGS) entry which is preliminary data.</text>
</comment>
<evidence type="ECO:0000313" key="1">
    <source>
        <dbReference type="EMBL" id="MEE6129907.1"/>
    </source>
</evidence>
<proteinExistence type="predicted"/>
<dbReference type="RefSeq" id="WP_330937547.1">
    <property type="nucleotide sequence ID" value="NZ_JAZGJU010000064.1"/>
</dbReference>
<keyword evidence="2" id="KW-1185">Reference proteome</keyword>
<reference evidence="1 2" key="1">
    <citation type="submission" date="2024-01" db="EMBL/GenBank/DDBJ databases">
        <title>Whole genome of Chryseobacterium arthrosphaerae NNCa 2741.</title>
        <authorList>
            <person name="Boriskina E.V."/>
            <person name="Gordinskaya N.A."/>
            <person name="Kropotov V.S."/>
            <person name="Alekseeva A.E."/>
            <person name="Makhova M.A."/>
            <person name="Kryazhev D.V."/>
            <person name="Shkurkina I.S."/>
        </authorList>
    </citation>
    <scope>NUCLEOTIDE SEQUENCE [LARGE SCALE GENOMIC DNA]</scope>
    <source>
        <strain evidence="1 2">NNCa 2741</strain>
    </source>
</reference>
<gene>
    <name evidence="1" type="ORF">V2E39_21085</name>
</gene>
<dbReference type="EMBL" id="JAZGJU010000064">
    <property type="protein sequence ID" value="MEE6129907.1"/>
    <property type="molecule type" value="Genomic_DNA"/>
</dbReference>
<dbReference type="Proteomes" id="UP001350005">
    <property type="component" value="Unassembled WGS sequence"/>
</dbReference>
<protein>
    <submittedName>
        <fullName evidence="1">Uncharacterized protein</fullName>
    </submittedName>
</protein>